<evidence type="ECO:0008006" key="8">
    <source>
        <dbReference type="Google" id="ProtNLM"/>
    </source>
</evidence>
<feature type="domain" description="TANGO6 N-terminal" evidence="5">
    <location>
        <begin position="72"/>
        <end position="223"/>
    </location>
</feature>
<dbReference type="GO" id="GO:0009306">
    <property type="term" value="P:protein secretion"/>
    <property type="evidence" value="ECO:0007669"/>
    <property type="project" value="TreeGrafter"/>
</dbReference>
<proteinExistence type="inferred from homology"/>
<feature type="domain" description="TANGO6 HEAT repeat" evidence="4">
    <location>
        <begin position="241"/>
        <end position="462"/>
    </location>
</feature>
<dbReference type="InterPro" id="IPR011989">
    <property type="entry name" value="ARM-like"/>
</dbReference>
<accession>A0AAD7YUH6</accession>
<gene>
    <name evidence="6" type="ORF">PYW07_001176</name>
</gene>
<dbReference type="PANTHER" id="PTHR20959:SF1">
    <property type="entry name" value="TRANSPORT AND GOLGI ORGANIZATION PROTEIN 6 HOMOLOG"/>
    <property type="match status" value="1"/>
</dbReference>
<evidence type="ECO:0000313" key="6">
    <source>
        <dbReference type="EMBL" id="KAJ8726478.1"/>
    </source>
</evidence>
<dbReference type="AlphaFoldDB" id="A0AAD7YUH6"/>
<dbReference type="InterPro" id="IPR039600">
    <property type="entry name" value="TANGO6/Rtp1"/>
</dbReference>
<evidence type="ECO:0000313" key="7">
    <source>
        <dbReference type="Proteomes" id="UP001231518"/>
    </source>
</evidence>
<dbReference type="InterPro" id="IPR019414">
    <property type="entry name" value="Rtp1_C2"/>
</dbReference>
<dbReference type="Pfam" id="PF10304">
    <property type="entry name" value="RTP1_C2"/>
    <property type="match status" value="1"/>
</dbReference>
<reference evidence="6" key="1">
    <citation type="submission" date="2023-03" db="EMBL/GenBank/DDBJ databases">
        <title>Chromosome-level genomes of two armyworms, Mythimna separata and Mythimna loreyi, provide insights into the biosynthesis and reception of sex pheromones.</title>
        <authorList>
            <person name="Zhao H."/>
        </authorList>
    </citation>
    <scope>NUCLEOTIDE SEQUENCE</scope>
    <source>
        <strain evidence="6">BeijingLab</strain>
        <tissue evidence="6">Pupa</tissue>
    </source>
</reference>
<keyword evidence="7" id="KW-1185">Reference proteome</keyword>
<evidence type="ECO:0000259" key="3">
    <source>
        <dbReference type="Pfam" id="PF10363"/>
    </source>
</evidence>
<feature type="domain" description="RNA polymerase II assembly factor Rtp1 C-terminal" evidence="2">
    <location>
        <begin position="851"/>
        <end position="884"/>
    </location>
</feature>
<feature type="domain" description="RNA polymerase II assembly factor Rtp1 C-terminal" evidence="3">
    <location>
        <begin position="638"/>
        <end position="760"/>
    </location>
</feature>
<organism evidence="6 7">
    <name type="scientific">Mythimna separata</name>
    <name type="common">Oriental armyworm</name>
    <name type="synonym">Pseudaletia separata</name>
    <dbReference type="NCBI Taxonomy" id="271217"/>
    <lineage>
        <taxon>Eukaryota</taxon>
        <taxon>Metazoa</taxon>
        <taxon>Ecdysozoa</taxon>
        <taxon>Arthropoda</taxon>
        <taxon>Hexapoda</taxon>
        <taxon>Insecta</taxon>
        <taxon>Pterygota</taxon>
        <taxon>Neoptera</taxon>
        <taxon>Endopterygota</taxon>
        <taxon>Lepidoptera</taxon>
        <taxon>Glossata</taxon>
        <taxon>Ditrysia</taxon>
        <taxon>Noctuoidea</taxon>
        <taxon>Noctuidae</taxon>
        <taxon>Noctuinae</taxon>
        <taxon>Hadenini</taxon>
        <taxon>Mythimna</taxon>
    </lineage>
</organism>
<evidence type="ECO:0000259" key="4">
    <source>
        <dbReference type="Pfam" id="PF23565"/>
    </source>
</evidence>
<name>A0AAD7YUH6_MYTSE</name>
<sequence length="912" mass="103122">MSQLQPIFNRIEKLTHAEGYSEFVSLLKDISINENEFISNDSFLILKSFLQKIISAIDELAAVLRDNETILISVRNQKLLRTCFQLISSLGISPCLIPGLGIKLSKRCVTGTLLPNLLLTDEQKYEMLVNCTDFITRSYCVSALKTVIITLHLSDYLAALIQLSFAPFKKPGMYNNFIMTLEMYEKLNEDRKKYLIIYNHLVNNCFQPVLMKELLVLHSSKDPSPPAFAKRVIAKELSQRLIAPGGLLSLIKCFIESYNIDTGLEWKKIDMICRIIAARHGSGSESDYLTNICSQLQGILSLHHTYYLAAAGACVLNLYDKFPQATPVVLLVEQVFQAFDYNHLTKNSNLPGTIILTPLEVEQKINVLHTWVCSTKLDWPVQLLIQNLYLIYCIGVKCKKHNELKGKLKDIIIKTLEKIGKEELLNMIKSFLFGKDVTSASGILIEEFDAGVAIKSVSTCEDYQKEEAVMYFMDLFRSTTDDALVTNIFSIALKILIDLNDRRRKIGNKEILFSKDDPVLINETDQQYAIILQLLSEISASPKIVNSLKTNPMIVSDFIEHFLLNQNIDANDECVTIALVLLNTILSNSDKVDDKFSNLIPVLTKIGENDSSLNSILCKEALSLISEEAPQKKDTACEKAIADTFDELLPVRAHGIIELTKLVDAGDTETLSKKHYIFCIFQEQLKDPDSYIYLSAVNGLASLCTHCTEDVLQILCKEFLQDRTMDQKDIRTNESQNKEAELRMKIGDVIVKVTKRLGEMAIVHKTILLNTMLCAVNDSDPLIRTSALSNLAEIALVLHYRIGTIIYEVLYCIWSIIETDKAIECRRAAVMVISSLIKGLGRETLLQLKDNLLHIYRTLKNLYRDEDEDTTVRLHAQIALEELNGIVNQFLSPEVKMEKQIFVLDKAQDLFK</sequence>
<dbReference type="Pfam" id="PF25267">
    <property type="entry name" value="TANGO6_N"/>
    <property type="match status" value="1"/>
</dbReference>
<evidence type="ECO:0000259" key="2">
    <source>
        <dbReference type="Pfam" id="PF10304"/>
    </source>
</evidence>
<dbReference type="Gene3D" id="1.25.10.10">
    <property type="entry name" value="Leucine-rich Repeat Variant"/>
    <property type="match status" value="1"/>
</dbReference>
<comment type="similarity">
    <text evidence="1">Belongs to the Tango6 family.</text>
</comment>
<protein>
    <recommendedName>
        <fullName evidence="8">Transmembrane and coiled-coil domain-containing protein 7</fullName>
    </recommendedName>
</protein>
<dbReference type="Pfam" id="PF23565">
    <property type="entry name" value="ARM_TANGO6"/>
    <property type="match status" value="1"/>
</dbReference>
<evidence type="ECO:0000256" key="1">
    <source>
        <dbReference type="ARBA" id="ARBA00005724"/>
    </source>
</evidence>
<dbReference type="Proteomes" id="UP001231518">
    <property type="component" value="Chromosome 10"/>
</dbReference>
<comment type="caution">
    <text evidence="6">The sequence shown here is derived from an EMBL/GenBank/DDBJ whole genome shotgun (WGS) entry which is preliminary data.</text>
</comment>
<dbReference type="Pfam" id="PF10363">
    <property type="entry name" value="RTP1_C1"/>
    <property type="match status" value="1"/>
</dbReference>
<dbReference type="InterPro" id="IPR019451">
    <property type="entry name" value="Rtp1_C1"/>
</dbReference>
<evidence type="ECO:0000259" key="5">
    <source>
        <dbReference type="Pfam" id="PF25267"/>
    </source>
</evidence>
<dbReference type="SUPFAM" id="SSF48371">
    <property type="entry name" value="ARM repeat"/>
    <property type="match status" value="1"/>
</dbReference>
<dbReference type="InterPro" id="IPR057407">
    <property type="entry name" value="HEAT_TANGO6"/>
</dbReference>
<dbReference type="EMBL" id="JARGEI010000009">
    <property type="protein sequence ID" value="KAJ8726478.1"/>
    <property type="molecule type" value="Genomic_DNA"/>
</dbReference>
<dbReference type="InterPro" id="IPR057347">
    <property type="entry name" value="TANGO6_N"/>
</dbReference>
<dbReference type="InterPro" id="IPR016024">
    <property type="entry name" value="ARM-type_fold"/>
</dbReference>
<dbReference type="PANTHER" id="PTHR20959">
    <property type="entry name" value="TRANSPORT AND GOLGI ORGANIZATION PROTEIN 6 FAMILY MEMBER"/>
    <property type="match status" value="1"/>
</dbReference>